<keyword evidence="1" id="KW-0472">Membrane</keyword>
<accession>A0A923HJ70</accession>
<dbReference type="InterPro" id="IPR010718">
    <property type="entry name" value="DUF1294"/>
</dbReference>
<gene>
    <name evidence="2" type="ORF">H8K32_14960</name>
</gene>
<feature type="transmembrane region" description="Helical" evidence="1">
    <location>
        <begin position="57"/>
        <end position="76"/>
    </location>
</feature>
<reference evidence="2" key="1">
    <citation type="submission" date="2020-08" db="EMBL/GenBank/DDBJ databases">
        <title>Novel species isolated from subtropical streams in China.</title>
        <authorList>
            <person name="Lu H."/>
        </authorList>
    </citation>
    <scope>NUCLEOTIDE SEQUENCE</scope>
    <source>
        <strain evidence="2">KACC 12607</strain>
    </source>
</reference>
<evidence type="ECO:0000256" key="1">
    <source>
        <dbReference type="SAM" id="Phobius"/>
    </source>
</evidence>
<dbReference type="AlphaFoldDB" id="A0A923HJ70"/>
<keyword evidence="3" id="KW-1185">Reference proteome</keyword>
<dbReference type="EMBL" id="JACOFV010000014">
    <property type="protein sequence ID" value="MBC3863403.1"/>
    <property type="molecule type" value="Genomic_DNA"/>
</dbReference>
<feature type="transmembrane region" description="Helical" evidence="1">
    <location>
        <begin position="88"/>
        <end position="109"/>
    </location>
</feature>
<evidence type="ECO:0000313" key="2">
    <source>
        <dbReference type="EMBL" id="MBC3863403.1"/>
    </source>
</evidence>
<evidence type="ECO:0000313" key="3">
    <source>
        <dbReference type="Proteomes" id="UP000634011"/>
    </source>
</evidence>
<dbReference type="Pfam" id="PF06961">
    <property type="entry name" value="DUF1294"/>
    <property type="match status" value="1"/>
</dbReference>
<dbReference type="Proteomes" id="UP000634011">
    <property type="component" value="Unassembled WGS sequence"/>
</dbReference>
<feature type="transmembrane region" description="Helical" evidence="1">
    <location>
        <begin position="12"/>
        <end position="37"/>
    </location>
</feature>
<keyword evidence="1" id="KW-1133">Transmembrane helix</keyword>
<organism evidence="2 3">
    <name type="scientific">Undibacterium jejuense</name>
    <dbReference type="NCBI Taxonomy" id="1344949"/>
    <lineage>
        <taxon>Bacteria</taxon>
        <taxon>Pseudomonadati</taxon>
        <taxon>Pseudomonadota</taxon>
        <taxon>Betaproteobacteria</taxon>
        <taxon>Burkholderiales</taxon>
        <taxon>Oxalobacteraceae</taxon>
        <taxon>Undibacterium</taxon>
    </lineage>
</organism>
<protein>
    <submittedName>
        <fullName evidence="2">DUF1294 domain-containing protein</fullName>
    </submittedName>
</protein>
<comment type="caution">
    <text evidence="2">The sequence shown here is derived from an EMBL/GenBank/DDBJ whole genome shotgun (WGS) entry which is preliminary data.</text>
</comment>
<name>A0A923HJ70_9BURK</name>
<proteinExistence type="predicted"/>
<sequence length="114" mass="13527">MKNIQGGVIFLSVYFFTYAGSIFIAYYALLSSVTFIFYLVDKQAARRHRYRIPERRLLVLSLLGGWPGAMLAHRYLRHKSSKLIFLRWFSVMVLMHWILLLTLLWLYFFGRTGL</sequence>
<keyword evidence="1" id="KW-0812">Transmembrane</keyword>